<evidence type="ECO:0000256" key="1">
    <source>
        <dbReference type="ARBA" id="ARBA00007150"/>
    </source>
</evidence>
<sequence length="251" mass="28097">MRPVLFEIFNREIYGYGTMIAIGILSAILLLNYRIKDKKYNEDHIFNMIIIGIVSGVFGGKLLYIITDFKYIIDNPSSLKDLGYGFVIYGAIIGGALGVYLYCRKRGWNALEMFDLIVPSLALAQGFGRIGCFFAGCCYGRATTLPIGVDFTNSPFVTPGVLRHPTQIYSAIFDFSLAAFLIWYSKRNKNAGRIFALYAIIYGIGRIAIEFLRDDPRGTVGMMSTSQFISIFAIIIGIVIFNLNRFKSKLT</sequence>
<evidence type="ECO:0000256" key="6">
    <source>
        <dbReference type="ARBA" id="ARBA00023136"/>
    </source>
</evidence>
<comment type="subcellular location">
    <subcellularLocation>
        <location evidence="7">Cell membrane</location>
        <topology evidence="7">Multi-pass membrane protein</topology>
    </subcellularLocation>
</comment>
<feature type="transmembrane region" description="Helical" evidence="7">
    <location>
        <begin position="13"/>
        <end position="33"/>
    </location>
</feature>
<dbReference type="RefSeq" id="WP_216440785.1">
    <property type="nucleotide sequence ID" value="NZ_JAHLQF010000004.1"/>
</dbReference>
<evidence type="ECO:0000256" key="4">
    <source>
        <dbReference type="ARBA" id="ARBA00022692"/>
    </source>
</evidence>
<evidence type="ECO:0000256" key="2">
    <source>
        <dbReference type="ARBA" id="ARBA00022475"/>
    </source>
</evidence>
<feature type="transmembrane region" description="Helical" evidence="7">
    <location>
        <begin position="221"/>
        <end position="243"/>
    </location>
</feature>
<evidence type="ECO:0000313" key="9">
    <source>
        <dbReference type="Proteomes" id="UP000726170"/>
    </source>
</evidence>
<evidence type="ECO:0000256" key="5">
    <source>
        <dbReference type="ARBA" id="ARBA00022989"/>
    </source>
</evidence>
<dbReference type="NCBIfam" id="NF000778">
    <property type="entry name" value="PRK00052.3-4"/>
    <property type="match status" value="1"/>
</dbReference>
<gene>
    <name evidence="7" type="primary">lgt</name>
    <name evidence="8" type="ORF">KQI86_17945</name>
</gene>
<keyword evidence="5 7" id="KW-1133">Transmembrane helix</keyword>
<dbReference type="EMBL" id="JAHLQF010000004">
    <property type="protein sequence ID" value="MBU5486204.1"/>
    <property type="molecule type" value="Genomic_DNA"/>
</dbReference>
<dbReference type="InterPro" id="IPR001640">
    <property type="entry name" value="Lgt"/>
</dbReference>
<keyword evidence="6 7" id="KW-0472">Membrane</keyword>
<name>A0ABS6EP86_9CLOT</name>
<feature type="transmembrane region" description="Helical" evidence="7">
    <location>
        <begin position="166"/>
        <end position="184"/>
    </location>
</feature>
<feature type="transmembrane region" description="Helical" evidence="7">
    <location>
        <begin position="191"/>
        <end position="209"/>
    </location>
</feature>
<comment type="catalytic activity">
    <reaction evidence="7">
        <text>L-cysteinyl-[prolipoprotein] + a 1,2-diacyl-sn-glycero-3-phospho-(1'-sn-glycerol) = an S-1,2-diacyl-sn-glyceryl-L-cysteinyl-[prolipoprotein] + sn-glycerol 1-phosphate + H(+)</text>
        <dbReference type="Rhea" id="RHEA:56712"/>
        <dbReference type="Rhea" id="RHEA-COMP:14679"/>
        <dbReference type="Rhea" id="RHEA-COMP:14680"/>
        <dbReference type="ChEBI" id="CHEBI:15378"/>
        <dbReference type="ChEBI" id="CHEBI:29950"/>
        <dbReference type="ChEBI" id="CHEBI:57685"/>
        <dbReference type="ChEBI" id="CHEBI:64716"/>
        <dbReference type="ChEBI" id="CHEBI:140658"/>
        <dbReference type="EC" id="2.5.1.145"/>
    </reaction>
</comment>
<dbReference type="NCBIfam" id="TIGR00544">
    <property type="entry name" value="lgt"/>
    <property type="match status" value="1"/>
</dbReference>
<evidence type="ECO:0000256" key="3">
    <source>
        <dbReference type="ARBA" id="ARBA00022679"/>
    </source>
</evidence>
<feature type="binding site" evidence="7">
    <location>
        <position position="129"/>
    </location>
    <ligand>
        <name>a 1,2-diacyl-sn-glycero-3-phospho-(1'-sn-glycerol)</name>
        <dbReference type="ChEBI" id="CHEBI:64716"/>
    </ligand>
</feature>
<feature type="transmembrane region" description="Helical" evidence="7">
    <location>
        <begin position="45"/>
        <end position="66"/>
    </location>
</feature>
<reference evidence="8 9" key="1">
    <citation type="submission" date="2021-06" db="EMBL/GenBank/DDBJ databases">
        <authorList>
            <person name="Sun Q."/>
            <person name="Li D."/>
        </authorList>
    </citation>
    <scope>NUCLEOTIDE SEQUENCE [LARGE SCALE GENOMIC DNA]</scope>
    <source>
        <strain evidence="8 9">MSJ-11</strain>
    </source>
</reference>
<evidence type="ECO:0000313" key="8">
    <source>
        <dbReference type="EMBL" id="MBU5486204.1"/>
    </source>
</evidence>
<dbReference type="Proteomes" id="UP000726170">
    <property type="component" value="Unassembled WGS sequence"/>
</dbReference>
<protein>
    <recommendedName>
        <fullName evidence="7">Phosphatidylglycerol--prolipoprotein diacylglyceryl transferase</fullName>
        <ecNumber evidence="7">2.5.1.145</ecNumber>
    </recommendedName>
</protein>
<dbReference type="Pfam" id="PF01790">
    <property type="entry name" value="LGT"/>
    <property type="match status" value="1"/>
</dbReference>
<dbReference type="EC" id="2.5.1.145" evidence="7"/>
<accession>A0ABS6EP86</accession>
<feature type="transmembrane region" description="Helical" evidence="7">
    <location>
        <begin position="86"/>
        <end position="103"/>
    </location>
</feature>
<dbReference type="PANTHER" id="PTHR30589:SF0">
    <property type="entry name" value="PHOSPHATIDYLGLYCEROL--PROLIPOPROTEIN DIACYLGLYCERYL TRANSFERASE"/>
    <property type="match status" value="1"/>
</dbReference>
<dbReference type="PANTHER" id="PTHR30589">
    <property type="entry name" value="PROLIPOPROTEIN DIACYLGLYCERYL TRANSFERASE"/>
    <property type="match status" value="1"/>
</dbReference>
<keyword evidence="3 7" id="KW-0808">Transferase</keyword>
<keyword evidence="9" id="KW-1185">Reference proteome</keyword>
<comment type="function">
    <text evidence="7">Catalyzes the transfer of the diacylglyceryl group from phosphatidylglycerol to the sulfhydryl group of the N-terminal cysteine of a prolipoprotein, the first step in the formation of mature lipoproteins.</text>
</comment>
<keyword evidence="2 7" id="KW-1003">Cell membrane</keyword>
<keyword evidence="8" id="KW-0328">Glycosyltransferase</keyword>
<dbReference type="HAMAP" id="MF_01147">
    <property type="entry name" value="Lgt"/>
    <property type="match status" value="1"/>
</dbReference>
<proteinExistence type="inferred from homology"/>
<comment type="similarity">
    <text evidence="1 7">Belongs to the Lgt family.</text>
</comment>
<evidence type="ECO:0000256" key="7">
    <source>
        <dbReference type="HAMAP-Rule" id="MF_01147"/>
    </source>
</evidence>
<keyword evidence="4 7" id="KW-0812">Transmembrane</keyword>
<comment type="caution">
    <text evidence="8">The sequence shown here is derived from an EMBL/GenBank/DDBJ whole genome shotgun (WGS) entry which is preliminary data.</text>
</comment>
<organism evidence="8 9">
    <name type="scientific">Clostridium mobile</name>
    <dbReference type="NCBI Taxonomy" id="2841512"/>
    <lineage>
        <taxon>Bacteria</taxon>
        <taxon>Bacillati</taxon>
        <taxon>Bacillota</taxon>
        <taxon>Clostridia</taxon>
        <taxon>Eubacteriales</taxon>
        <taxon>Clostridiaceae</taxon>
        <taxon>Clostridium</taxon>
    </lineage>
</organism>
<comment type="pathway">
    <text evidence="7">Protein modification; lipoprotein biosynthesis (diacylglyceryl transfer).</text>
</comment>
<dbReference type="GO" id="GO:0016757">
    <property type="term" value="F:glycosyltransferase activity"/>
    <property type="evidence" value="ECO:0007669"/>
    <property type="project" value="UniProtKB-KW"/>
</dbReference>